<dbReference type="EMBL" id="FQUO01000001">
    <property type="protein sequence ID" value="SHE41554.1"/>
    <property type="molecule type" value="Genomic_DNA"/>
</dbReference>
<organism evidence="1 2">
    <name type="scientific">Cnuella takakiae</name>
    <dbReference type="NCBI Taxonomy" id="1302690"/>
    <lineage>
        <taxon>Bacteria</taxon>
        <taxon>Pseudomonadati</taxon>
        <taxon>Bacteroidota</taxon>
        <taxon>Chitinophagia</taxon>
        <taxon>Chitinophagales</taxon>
        <taxon>Chitinophagaceae</taxon>
        <taxon>Cnuella</taxon>
    </lineage>
</organism>
<protein>
    <submittedName>
        <fullName evidence="1">Uncharacterized protein</fullName>
    </submittedName>
</protein>
<proteinExistence type="predicted"/>
<dbReference type="Proteomes" id="UP000184368">
    <property type="component" value="Unassembled WGS sequence"/>
</dbReference>
<gene>
    <name evidence="1" type="ORF">SAMN05444008_101368</name>
</gene>
<accession>A0A1M4TB41</accession>
<evidence type="ECO:0000313" key="2">
    <source>
        <dbReference type="Proteomes" id="UP000184368"/>
    </source>
</evidence>
<name>A0A1M4TB41_9BACT</name>
<keyword evidence="2" id="KW-1185">Reference proteome</keyword>
<evidence type="ECO:0000313" key="1">
    <source>
        <dbReference type="EMBL" id="SHE41554.1"/>
    </source>
</evidence>
<dbReference type="STRING" id="1302690.BUE76_01400"/>
<sequence>MASAQPILFMELGFFDAFVQETKKPFLNVAQRANLSFLYELIFKRSSVYLDLDDQTICQVLHALHYGSDLPLGINQETALNIQVLSSNNKLKSCQNTIEIVKDPTQWSLLSGQVLPTYLLVDQNEREAIRVANQTGIITIPRSFKFNRSISSFAINTIECVNNEGALQSVNLGNLMGPLPAAHSIIIEDPYLHTEGEEFLTEFLVKLHKPDLRKIPLHILVMVQDQEAFELKKGAKANREVINRYHLNFSRLCHVAKLVYKKSNGVIHVEIVANAVQKMHDRNILSNAYWISCGHSFKGKYDTNTEWTIRPIGLYFSQFTKRLEFIRKALAINMYHSLNYLLN</sequence>
<reference evidence="1 2" key="1">
    <citation type="submission" date="2016-11" db="EMBL/GenBank/DDBJ databases">
        <authorList>
            <person name="Jaros S."/>
            <person name="Januszkiewicz K."/>
            <person name="Wedrychowicz H."/>
        </authorList>
    </citation>
    <scope>NUCLEOTIDE SEQUENCE [LARGE SCALE GENOMIC DNA]</scope>
    <source>
        <strain evidence="1 2">DSM 26897</strain>
    </source>
</reference>
<dbReference type="AlphaFoldDB" id="A0A1M4TB41"/>
<dbReference type="RefSeq" id="WP_073039365.1">
    <property type="nucleotide sequence ID" value="NZ_FQUO01000001.1"/>
</dbReference>